<sequence>MEPSGPKASMLPITPATLYKPVNLTCNIESSTEYQVHWRQGDQKLTTVPLMFPHSDTAVWPISRVTPQSGGRYYCDVTSAIGNHSAHTDLDTYEPPPEIVSLRNSTATLGEQALMHCQTQLQNARYTWYRNGFPIPRGHRTYVHNNGSLVIYNAQKIDVGEYVCEVRTQGGVANATVHLSIHETPTVIISPKDTFVVENTYFQLSCKVSGVPAPRVQWFHQGAPIDGQQRSNVYFIDQNNNLRVYAGTNVKGIFECRADNLAGTASDYSNVNIAEKPVVNIPKDEYLLGVGDNVVLECQVLRGQPTPKIHWERNNQLFTTEGGGTSKYVYQKYGNLHIRGASEVDAGEYSCIAENSAGKDVKRTRVNIGIPPKVITTLPKIEATIFKSTTMQCKALGNPTPTIAWYRNGQPITAADSRFNVAPDGTLTVNSKFLKHSFKIQQK</sequence>
<dbReference type="WBParaSite" id="PS1159_v2.g23713.t1">
    <property type="protein sequence ID" value="PS1159_v2.g23713.t1"/>
    <property type="gene ID" value="PS1159_v2.g23713"/>
</dbReference>
<proteinExistence type="predicted"/>
<name>A0AC35G4X6_9BILA</name>
<reference evidence="2" key="1">
    <citation type="submission" date="2022-11" db="UniProtKB">
        <authorList>
            <consortium name="WormBaseParasite"/>
        </authorList>
    </citation>
    <scope>IDENTIFICATION</scope>
</reference>
<organism evidence="1 2">
    <name type="scientific">Panagrolaimus sp. PS1159</name>
    <dbReference type="NCBI Taxonomy" id="55785"/>
    <lineage>
        <taxon>Eukaryota</taxon>
        <taxon>Metazoa</taxon>
        <taxon>Ecdysozoa</taxon>
        <taxon>Nematoda</taxon>
        <taxon>Chromadorea</taxon>
        <taxon>Rhabditida</taxon>
        <taxon>Tylenchina</taxon>
        <taxon>Panagrolaimomorpha</taxon>
        <taxon>Panagrolaimoidea</taxon>
        <taxon>Panagrolaimidae</taxon>
        <taxon>Panagrolaimus</taxon>
    </lineage>
</organism>
<accession>A0AC35G4X6</accession>
<dbReference type="Proteomes" id="UP000887580">
    <property type="component" value="Unplaced"/>
</dbReference>
<protein>
    <submittedName>
        <fullName evidence="2">Ig-like domain-containing protein</fullName>
    </submittedName>
</protein>
<evidence type="ECO:0000313" key="1">
    <source>
        <dbReference type="Proteomes" id="UP000887580"/>
    </source>
</evidence>
<evidence type="ECO:0000313" key="2">
    <source>
        <dbReference type="WBParaSite" id="PS1159_v2.g23713.t1"/>
    </source>
</evidence>